<keyword evidence="2" id="KW-1185">Reference proteome</keyword>
<sequence length="162" mass="18024">MSNLDVPAAADSNIDSSIISDELPDNAPADEQGSDWDIEVFFDGDCPLCRREIDMLRRRDDGQRIRFTDIAAPGFRAEGYGKTMDELMGRIHGRLPDGTWIDGVEVFRRLYTAIGLGWLVSLTRLPGVAQLCELGYRVFAKNRLKWTGRCKDDGGACALTQP</sequence>
<dbReference type="InterPro" id="IPR044691">
    <property type="entry name" value="DCC1_Trx"/>
</dbReference>
<proteinExistence type="predicted"/>
<dbReference type="PANTHER" id="PTHR34290:SF2">
    <property type="entry name" value="OS04G0668800 PROTEIN"/>
    <property type="match status" value="1"/>
</dbReference>
<dbReference type="Proteomes" id="UP000001880">
    <property type="component" value="Chromosome"/>
</dbReference>
<accession>D0LGE3</accession>
<dbReference type="KEGG" id="hoh:Hoch_5691"/>
<dbReference type="RefSeq" id="WP_012830760.1">
    <property type="nucleotide sequence ID" value="NC_013440.1"/>
</dbReference>
<gene>
    <name evidence="1" type="ordered locus">Hoch_5691</name>
</gene>
<dbReference type="Pfam" id="PF04134">
    <property type="entry name" value="DCC1-like"/>
    <property type="match status" value="1"/>
</dbReference>
<dbReference type="InterPro" id="IPR007263">
    <property type="entry name" value="DCC1-like"/>
</dbReference>
<evidence type="ECO:0000313" key="1">
    <source>
        <dbReference type="EMBL" id="ACY18168.1"/>
    </source>
</evidence>
<organism evidence="1 2">
    <name type="scientific">Haliangium ochraceum (strain DSM 14365 / JCM 11303 / SMP-2)</name>
    <dbReference type="NCBI Taxonomy" id="502025"/>
    <lineage>
        <taxon>Bacteria</taxon>
        <taxon>Pseudomonadati</taxon>
        <taxon>Myxococcota</taxon>
        <taxon>Polyangia</taxon>
        <taxon>Haliangiales</taxon>
        <taxon>Kofleriaceae</taxon>
        <taxon>Haliangium</taxon>
    </lineage>
</organism>
<reference evidence="1 2" key="1">
    <citation type="journal article" date="2010" name="Stand. Genomic Sci.">
        <title>Complete genome sequence of Haliangium ochraceum type strain (SMP-2).</title>
        <authorList>
            <consortium name="US DOE Joint Genome Institute (JGI-PGF)"/>
            <person name="Ivanova N."/>
            <person name="Daum C."/>
            <person name="Lang E."/>
            <person name="Abt B."/>
            <person name="Kopitz M."/>
            <person name="Saunders E."/>
            <person name="Lapidus A."/>
            <person name="Lucas S."/>
            <person name="Glavina Del Rio T."/>
            <person name="Nolan M."/>
            <person name="Tice H."/>
            <person name="Copeland A."/>
            <person name="Cheng J.F."/>
            <person name="Chen F."/>
            <person name="Bruce D."/>
            <person name="Goodwin L."/>
            <person name="Pitluck S."/>
            <person name="Mavromatis K."/>
            <person name="Pati A."/>
            <person name="Mikhailova N."/>
            <person name="Chen A."/>
            <person name="Palaniappan K."/>
            <person name="Land M."/>
            <person name="Hauser L."/>
            <person name="Chang Y.J."/>
            <person name="Jeffries C.D."/>
            <person name="Detter J.C."/>
            <person name="Brettin T."/>
            <person name="Rohde M."/>
            <person name="Goker M."/>
            <person name="Bristow J."/>
            <person name="Markowitz V."/>
            <person name="Eisen J.A."/>
            <person name="Hugenholtz P."/>
            <person name="Kyrpides N.C."/>
            <person name="Klenk H.P."/>
        </authorList>
    </citation>
    <scope>NUCLEOTIDE SEQUENCE [LARGE SCALE GENOMIC DNA]</scope>
    <source>
        <strain evidence="2">DSM 14365 / CIP 107738 / JCM 11303 / AJ 13395 / SMP-2</strain>
    </source>
</reference>
<dbReference type="AlphaFoldDB" id="D0LGE3"/>
<evidence type="ECO:0000313" key="2">
    <source>
        <dbReference type="Proteomes" id="UP000001880"/>
    </source>
</evidence>
<dbReference type="GO" id="GO:0015035">
    <property type="term" value="F:protein-disulfide reductase activity"/>
    <property type="evidence" value="ECO:0007669"/>
    <property type="project" value="InterPro"/>
</dbReference>
<name>D0LGE3_HALO1</name>
<dbReference type="STRING" id="502025.Hoch_5691"/>
<protein>
    <submittedName>
        <fullName evidence="1">Putative thiol-disulphide oxidoreductase DCC</fullName>
    </submittedName>
</protein>
<dbReference type="HOGENOM" id="CLU_086500_2_1_7"/>
<dbReference type="eggNOG" id="COG3011">
    <property type="taxonomic scope" value="Bacteria"/>
</dbReference>
<dbReference type="PANTHER" id="PTHR34290">
    <property type="entry name" value="SI:CH73-390P7.2"/>
    <property type="match status" value="1"/>
</dbReference>
<dbReference type="EMBL" id="CP001804">
    <property type="protein sequence ID" value="ACY18168.1"/>
    <property type="molecule type" value="Genomic_DNA"/>
</dbReference>
<dbReference type="OrthoDB" id="5294764at2"/>